<accession>A0A7C9EV78</accession>
<organism evidence="2">
    <name type="scientific">Opuntia streptacantha</name>
    <name type="common">Prickly pear cactus</name>
    <name type="synonym">Opuntia cardona</name>
    <dbReference type="NCBI Taxonomy" id="393608"/>
    <lineage>
        <taxon>Eukaryota</taxon>
        <taxon>Viridiplantae</taxon>
        <taxon>Streptophyta</taxon>
        <taxon>Embryophyta</taxon>
        <taxon>Tracheophyta</taxon>
        <taxon>Spermatophyta</taxon>
        <taxon>Magnoliopsida</taxon>
        <taxon>eudicotyledons</taxon>
        <taxon>Gunneridae</taxon>
        <taxon>Pentapetalae</taxon>
        <taxon>Caryophyllales</taxon>
        <taxon>Cactineae</taxon>
        <taxon>Cactaceae</taxon>
        <taxon>Opuntioideae</taxon>
        <taxon>Opuntia</taxon>
    </lineage>
</organism>
<evidence type="ECO:0000313" key="2">
    <source>
        <dbReference type="EMBL" id="MBA4675986.1"/>
    </source>
</evidence>
<dbReference type="AlphaFoldDB" id="A0A7C9EV78"/>
<dbReference type="EMBL" id="GISG01269457">
    <property type="protein sequence ID" value="MBA4675986.1"/>
    <property type="molecule type" value="Transcribed_RNA"/>
</dbReference>
<keyword evidence="1" id="KW-1133">Transmembrane helix</keyword>
<sequence length="112" mass="12472">MFEMPLAHYNALSKTSDVEKEIIGSVCKFGHVAGWLLKGLNICWPLNIDILSKKISILLDIKCVIVSFDLIANAAGFYRLSIKCPFETFFFCFLGTQVSLPPLGALVIVLKY</sequence>
<feature type="transmembrane region" description="Helical" evidence="1">
    <location>
        <begin position="88"/>
        <end position="110"/>
    </location>
</feature>
<name>A0A7C9EV78_OPUST</name>
<reference evidence="2" key="2">
    <citation type="submission" date="2020-07" db="EMBL/GenBank/DDBJ databases">
        <authorList>
            <person name="Vera ALvarez R."/>
            <person name="Arias-Moreno D.M."/>
            <person name="Jimenez-Jacinto V."/>
            <person name="Jimenez-Bremont J.F."/>
            <person name="Swaminathan K."/>
            <person name="Moose S.P."/>
            <person name="Guerrero-Gonzalez M.L."/>
            <person name="Marino-Ramirez L."/>
            <person name="Landsman D."/>
            <person name="Rodriguez-Kessler M."/>
            <person name="Delgado-Sanchez P."/>
        </authorList>
    </citation>
    <scope>NUCLEOTIDE SEQUENCE</scope>
    <source>
        <tissue evidence="2">Cladode</tissue>
    </source>
</reference>
<proteinExistence type="predicted"/>
<reference evidence="2" key="1">
    <citation type="journal article" date="2013" name="J. Plant Res.">
        <title>Effect of fungi and light on seed germination of three Opuntia species from semiarid lands of central Mexico.</title>
        <authorList>
            <person name="Delgado-Sanchez P."/>
            <person name="Jimenez-Bremont J.F."/>
            <person name="Guerrero-Gonzalez Mde L."/>
            <person name="Flores J."/>
        </authorList>
    </citation>
    <scope>NUCLEOTIDE SEQUENCE</scope>
    <source>
        <tissue evidence="2">Cladode</tissue>
    </source>
</reference>
<keyword evidence="1" id="KW-0472">Membrane</keyword>
<keyword evidence="1" id="KW-0812">Transmembrane</keyword>
<protein>
    <submittedName>
        <fullName evidence="2">Uncharacterized protein</fullName>
    </submittedName>
</protein>
<evidence type="ECO:0000256" key="1">
    <source>
        <dbReference type="SAM" id="Phobius"/>
    </source>
</evidence>